<evidence type="ECO:0000313" key="5">
    <source>
        <dbReference type="Proteomes" id="UP000009046"/>
    </source>
</evidence>
<evidence type="ECO:0000313" key="4">
    <source>
        <dbReference type="EnsemblMetazoa" id="PHUM614300-PA"/>
    </source>
</evidence>
<proteinExistence type="predicted"/>
<keyword evidence="2" id="KW-0812">Transmembrane</keyword>
<dbReference type="VEuPathDB" id="VectorBase:PHUM614300"/>
<dbReference type="CTD" id="8239777"/>
<dbReference type="EMBL" id="DS235886">
    <property type="protein sequence ID" value="EEB20378.1"/>
    <property type="molecule type" value="Genomic_DNA"/>
</dbReference>
<evidence type="ECO:0000256" key="2">
    <source>
        <dbReference type="SAM" id="Phobius"/>
    </source>
</evidence>
<keyword evidence="2" id="KW-0472">Membrane</keyword>
<dbReference type="AlphaFoldDB" id="E0W422"/>
<dbReference type="EMBL" id="AAZO01007507">
    <property type="status" value="NOT_ANNOTATED_CDS"/>
    <property type="molecule type" value="Genomic_DNA"/>
</dbReference>
<name>E0W422_PEDHC</name>
<keyword evidence="5" id="KW-1185">Reference proteome</keyword>
<feature type="compositionally biased region" description="Basic residues" evidence="1">
    <location>
        <begin position="284"/>
        <end position="293"/>
    </location>
</feature>
<reference evidence="3" key="2">
    <citation type="submission" date="2007-04" db="EMBL/GenBank/DDBJ databases">
        <title>The genome of the human body louse.</title>
        <authorList>
            <consortium name="The Human Body Louse Genome Consortium"/>
            <person name="Kirkness E."/>
            <person name="Walenz B."/>
            <person name="Hass B."/>
            <person name="Bruggner R."/>
            <person name="Strausberg R."/>
        </authorList>
    </citation>
    <scope>NUCLEOTIDE SEQUENCE</scope>
    <source>
        <strain evidence="3">USDA</strain>
    </source>
</reference>
<accession>E0W422</accession>
<reference evidence="3" key="1">
    <citation type="submission" date="2007-04" db="EMBL/GenBank/DDBJ databases">
        <title>Annotation of Pediculus humanus corporis strain USDA.</title>
        <authorList>
            <person name="Kirkness E."/>
            <person name="Hannick L."/>
            <person name="Hass B."/>
            <person name="Bruggner R."/>
            <person name="Lawson D."/>
            <person name="Bidwell S."/>
            <person name="Joardar V."/>
            <person name="Caler E."/>
            <person name="Walenz B."/>
            <person name="Inman J."/>
            <person name="Schobel S."/>
            <person name="Galinsky K."/>
            <person name="Amedeo P."/>
            <person name="Strausberg R."/>
        </authorList>
    </citation>
    <scope>NUCLEOTIDE SEQUENCE</scope>
    <source>
        <strain evidence="3">USDA</strain>
    </source>
</reference>
<sequence length="293" mass="34108">MLKSNILIHVFGVLSILITLFGLINFTSKFIFGYDENITTTNIKATTSHVYDPDMNLNFSLICLFSKQPHKIPYEKTTCHNKTLIHWYVPWIRYDVWKNFWKEIKMKNEMENMGKKMESNDTENNETKLNTVEEYTSMTSTPIPNMEKLTNKEKGKSSVVVTILVDCGSLADFTLNRHIRRESQVQGSHLQRQASFDIPSSSKVTTKTLLHQSSLDRDYPNMISEVKSEEVRRNSVPSYLINESLNAGKINFNSSSQFSPFHKTFRRQQSIDMSNENLNSDVRKKPRHFIRRH</sequence>
<dbReference type="KEGG" id="phu:Phum_PHUM614300"/>
<dbReference type="HOGENOM" id="CLU_950936_0_0_1"/>
<dbReference type="EnsemblMetazoa" id="PHUM614300-RA">
    <property type="protein sequence ID" value="PHUM614300-PA"/>
    <property type="gene ID" value="PHUM614300"/>
</dbReference>
<dbReference type="Proteomes" id="UP000009046">
    <property type="component" value="Unassembled WGS sequence"/>
</dbReference>
<feature type="transmembrane region" description="Helical" evidence="2">
    <location>
        <begin position="6"/>
        <end position="26"/>
    </location>
</feature>
<keyword evidence="2" id="KW-1133">Transmembrane helix</keyword>
<gene>
    <name evidence="4" type="primary">8239777</name>
    <name evidence="3" type="ORF">Phum_PHUM614300</name>
</gene>
<dbReference type="GeneID" id="8239777"/>
<dbReference type="RefSeq" id="XP_002433116.1">
    <property type="nucleotide sequence ID" value="XM_002433071.1"/>
</dbReference>
<feature type="region of interest" description="Disordered" evidence="1">
    <location>
        <begin position="274"/>
        <end position="293"/>
    </location>
</feature>
<protein>
    <submittedName>
        <fullName evidence="3 4">Uncharacterized protein</fullName>
    </submittedName>
</protein>
<evidence type="ECO:0000256" key="1">
    <source>
        <dbReference type="SAM" id="MobiDB-lite"/>
    </source>
</evidence>
<reference evidence="4" key="3">
    <citation type="submission" date="2021-02" db="UniProtKB">
        <authorList>
            <consortium name="EnsemblMetazoa"/>
        </authorList>
    </citation>
    <scope>IDENTIFICATION</scope>
    <source>
        <strain evidence="4">USDA</strain>
    </source>
</reference>
<evidence type="ECO:0000313" key="3">
    <source>
        <dbReference type="EMBL" id="EEB20378.1"/>
    </source>
</evidence>
<organism>
    <name type="scientific">Pediculus humanus subsp. corporis</name>
    <name type="common">Body louse</name>
    <dbReference type="NCBI Taxonomy" id="121224"/>
    <lineage>
        <taxon>Eukaryota</taxon>
        <taxon>Metazoa</taxon>
        <taxon>Ecdysozoa</taxon>
        <taxon>Arthropoda</taxon>
        <taxon>Hexapoda</taxon>
        <taxon>Insecta</taxon>
        <taxon>Pterygota</taxon>
        <taxon>Neoptera</taxon>
        <taxon>Paraneoptera</taxon>
        <taxon>Psocodea</taxon>
        <taxon>Troctomorpha</taxon>
        <taxon>Phthiraptera</taxon>
        <taxon>Anoplura</taxon>
        <taxon>Pediculidae</taxon>
        <taxon>Pediculus</taxon>
    </lineage>
</organism>
<dbReference type="InParanoid" id="E0W422"/>